<reference evidence="2 3" key="1">
    <citation type="journal article" date="2012" name="BMC Genomics">
        <title>Comparative genomic analysis and phylogenetic position of Theileria equi.</title>
        <authorList>
            <person name="Kappmeyer L.S."/>
            <person name="Thiagarajan M."/>
            <person name="Herndon D.R."/>
            <person name="Ramsay J.D."/>
            <person name="Caler E."/>
            <person name="Djikeng A."/>
            <person name="Gillespie J.J."/>
            <person name="Lau A.O."/>
            <person name="Roalson E.H."/>
            <person name="Silva J.C."/>
            <person name="Silva M.G."/>
            <person name="Suarez C.E."/>
            <person name="Ueti M.W."/>
            <person name="Nene V.M."/>
            <person name="Mealey R.H."/>
            <person name="Knowles D.P."/>
            <person name="Brayton K.A."/>
        </authorList>
    </citation>
    <scope>NUCLEOTIDE SEQUENCE [LARGE SCALE GENOMIC DNA]</scope>
    <source>
        <strain evidence="2 3">WA</strain>
    </source>
</reference>
<dbReference type="VEuPathDB" id="PiroplasmaDB:BEWA_021580"/>
<keyword evidence="1" id="KW-1133">Transmembrane helix</keyword>
<feature type="transmembrane region" description="Helical" evidence="1">
    <location>
        <begin position="39"/>
        <end position="59"/>
    </location>
</feature>
<evidence type="ECO:0000256" key="1">
    <source>
        <dbReference type="SAM" id="Phobius"/>
    </source>
</evidence>
<name>L0AUT7_THEEQ</name>
<accession>L0AUT7</accession>
<feature type="transmembrane region" description="Helical" evidence="1">
    <location>
        <begin position="7"/>
        <end position="27"/>
    </location>
</feature>
<keyword evidence="3" id="KW-1185">Reference proteome</keyword>
<feature type="transmembrane region" description="Helical" evidence="1">
    <location>
        <begin position="114"/>
        <end position="141"/>
    </location>
</feature>
<dbReference type="OrthoDB" id="361236at2759"/>
<dbReference type="eggNOG" id="ENOG502TND1">
    <property type="taxonomic scope" value="Eukaryota"/>
</dbReference>
<evidence type="ECO:0000313" key="2">
    <source>
        <dbReference type="EMBL" id="AFZ79310.1"/>
    </source>
</evidence>
<evidence type="ECO:0000313" key="3">
    <source>
        <dbReference type="Proteomes" id="UP000031512"/>
    </source>
</evidence>
<dbReference type="AlphaFoldDB" id="L0AUT7"/>
<protein>
    <submittedName>
        <fullName evidence="2">Membrane protein, putative</fullName>
    </submittedName>
</protein>
<sequence length="192" mass="22406">MFGLSISMCSLVCLLLITILFGITWYIEPPILVDVIGFSLPLAVKIASLASTLLLYMVLLDSPGIIYFVILSSFFYFITHSMLLGGIIQFYLRYREYERPLTRLLDFNQVDQRFLGFILVCFLRIILCFPYVYYALILFVIRKNEGSGWKKMSAVEHEVTILPKKIEELKERQNFIMKKYYKNSFETLGKSE</sequence>
<keyword evidence="1" id="KW-0472">Membrane</keyword>
<dbReference type="KEGG" id="beq:BEWA_021580"/>
<gene>
    <name evidence="2" type="ORF">BEWA_021580</name>
</gene>
<dbReference type="EMBL" id="CP001669">
    <property type="protein sequence ID" value="AFZ79310.1"/>
    <property type="molecule type" value="Genomic_DNA"/>
</dbReference>
<proteinExistence type="predicted"/>
<dbReference type="GeneID" id="15806080"/>
<keyword evidence="1" id="KW-0812">Transmembrane</keyword>
<dbReference type="RefSeq" id="XP_004828976.1">
    <property type="nucleotide sequence ID" value="XM_004828919.1"/>
</dbReference>
<organism evidence="2 3">
    <name type="scientific">Theileria equi strain WA</name>
    <dbReference type="NCBI Taxonomy" id="1537102"/>
    <lineage>
        <taxon>Eukaryota</taxon>
        <taxon>Sar</taxon>
        <taxon>Alveolata</taxon>
        <taxon>Apicomplexa</taxon>
        <taxon>Aconoidasida</taxon>
        <taxon>Piroplasmida</taxon>
        <taxon>Theileriidae</taxon>
        <taxon>Theileria</taxon>
    </lineage>
</organism>
<feature type="transmembrane region" description="Helical" evidence="1">
    <location>
        <begin position="66"/>
        <end position="94"/>
    </location>
</feature>
<dbReference type="Proteomes" id="UP000031512">
    <property type="component" value="Chromosome 1"/>
</dbReference>